<dbReference type="OrthoDB" id="8453753at2"/>
<dbReference type="EMBL" id="FOSN01000003">
    <property type="protein sequence ID" value="SFK18861.1"/>
    <property type="molecule type" value="Genomic_DNA"/>
</dbReference>
<reference evidence="1 2" key="1">
    <citation type="submission" date="2016-10" db="EMBL/GenBank/DDBJ databases">
        <authorList>
            <person name="de Groot N.N."/>
        </authorList>
    </citation>
    <scope>NUCLEOTIDE SEQUENCE [LARGE SCALE GENOMIC DNA]</scope>
    <source>
        <strain evidence="1 2">NE2</strain>
    </source>
</reference>
<dbReference type="Proteomes" id="UP000198755">
    <property type="component" value="Unassembled WGS sequence"/>
</dbReference>
<evidence type="ECO:0000313" key="1">
    <source>
        <dbReference type="EMBL" id="SFK18861.1"/>
    </source>
</evidence>
<sequence length="83" mass="9290">MHAALTRLLCLYNARSAFRATVNADAKRLIARYDDQAYFEARERVKGRCLDGAGTSRYWTMVKLEIARLQGIAIGLAGGDLRK</sequence>
<gene>
    <name evidence="1" type="ORF">SAMN05444581_103126</name>
</gene>
<evidence type="ECO:0000313" key="2">
    <source>
        <dbReference type="Proteomes" id="UP000198755"/>
    </source>
</evidence>
<organism evidence="1 2">
    <name type="scientific">Methylocapsa palsarum</name>
    <dbReference type="NCBI Taxonomy" id="1612308"/>
    <lineage>
        <taxon>Bacteria</taxon>
        <taxon>Pseudomonadati</taxon>
        <taxon>Pseudomonadota</taxon>
        <taxon>Alphaproteobacteria</taxon>
        <taxon>Hyphomicrobiales</taxon>
        <taxon>Beijerinckiaceae</taxon>
        <taxon>Methylocapsa</taxon>
    </lineage>
</organism>
<keyword evidence="2" id="KW-1185">Reference proteome</keyword>
<proteinExistence type="predicted"/>
<dbReference type="RefSeq" id="WP_091679315.1">
    <property type="nucleotide sequence ID" value="NZ_FOSN01000003.1"/>
</dbReference>
<accession>A0A1I3XII0</accession>
<name>A0A1I3XII0_9HYPH</name>
<protein>
    <submittedName>
        <fullName evidence="1">Uncharacterized protein</fullName>
    </submittedName>
</protein>
<dbReference type="AlphaFoldDB" id="A0A1I3XII0"/>